<keyword evidence="9 13" id="KW-0227">DNA damage</keyword>
<comment type="caution">
    <text evidence="15">The sequence shown here is derived from an EMBL/GenBank/DDBJ whole genome shotgun (WGS) entry which is preliminary data.</text>
</comment>
<dbReference type="EC" id="2.7.7.7" evidence="3 13"/>
<dbReference type="Proteomes" id="UP000562492">
    <property type="component" value="Unassembled WGS sequence"/>
</dbReference>
<evidence type="ECO:0000256" key="10">
    <source>
        <dbReference type="ARBA" id="ARBA00022932"/>
    </source>
</evidence>
<dbReference type="InterPro" id="IPR004805">
    <property type="entry name" value="DnaE2/DnaE/PolC"/>
</dbReference>
<dbReference type="PANTHER" id="PTHR32294:SF4">
    <property type="entry name" value="ERROR-PRONE DNA POLYMERASE"/>
    <property type="match status" value="1"/>
</dbReference>
<dbReference type="InterPro" id="IPR011708">
    <property type="entry name" value="DNA_pol3_alpha_NTPase_dom"/>
</dbReference>
<dbReference type="SUPFAM" id="SSF89550">
    <property type="entry name" value="PHP domain-like"/>
    <property type="match status" value="1"/>
</dbReference>
<proteinExistence type="inferred from homology"/>
<dbReference type="NCBIfam" id="TIGR00594">
    <property type="entry name" value="polc"/>
    <property type="match status" value="1"/>
</dbReference>
<evidence type="ECO:0000313" key="16">
    <source>
        <dbReference type="Proteomes" id="UP000562492"/>
    </source>
</evidence>
<gene>
    <name evidence="13" type="primary">dnaE2</name>
    <name evidence="15" type="ORF">HNP33_000967</name>
</gene>
<keyword evidence="16" id="KW-1185">Reference proteome</keyword>
<dbReference type="Pfam" id="PF01336">
    <property type="entry name" value="tRNA_anti-codon"/>
    <property type="match status" value="1"/>
</dbReference>
<accession>A0ABR6RCN2</accession>
<reference evidence="15 16" key="1">
    <citation type="submission" date="2020-08" db="EMBL/GenBank/DDBJ databases">
        <title>Functional genomics of gut bacteria from endangered species of beetles.</title>
        <authorList>
            <person name="Carlos-Shanley C."/>
        </authorList>
    </citation>
    <scope>NUCLEOTIDE SEQUENCE [LARGE SCALE GENOMIC DNA]</scope>
    <source>
        <strain evidence="15 16">S00124</strain>
    </source>
</reference>
<evidence type="ECO:0000256" key="2">
    <source>
        <dbReference type="ARBA" id="ARBA00007391"/>
    </source>
</evidence>
<sequence>MADLPRPTIPRYAELWCLSNFSFLRGASHPHELVARAHRQGYAALALTDECSLAGIVRAHVAARECDLPLIIGAQFQVQCSNDDAPPFTLIALACNLRGYGNLCALITHLRRRAPKGQYALAQSAIKKRVFDDCVLLLAPHRQASAAHIDTQARWLQEHFAGRCWLAVQQDRSLGDEAWLLQLRAASRTTGVPLVAAGDVHMHVRSRKPLQDTLTAIRLRKPLTDCGYGLQPNAERHLRSLLRLAQMYPRDLLDATLTVAAHCHFSLDELRYQYPDEVVPVGLSPASYLRQLTYEGAASRWPQGIPTKAQAQLENELSLISELHYEHYFLTVHDIVRYARSQNILCQGRGSAANSAVCYCLGVTEVNPAESTVLFERFISRERNEPPDIDVDFEHARREEVIQYLYKKYGLHRAGLTAVVIRYRRKSAIRDVAKALGFAAEQIDLLARDHSQWDAELLRSEALQKAGLQADDLAVRQLVELVETLRHFPRHLSQHVGGFVLTRGPLSRMVPIENASMKNRTVIQWDKDDLDAVGLLKVDVLALGMLTALQKMLHLVGARKGGTFGLGDIPHADPATYDMICAADTIGVFQIESRAQMSMLPRLRPRNYYDLVIEVSLVRPGPIQGGMVHPYLRRRQGLEKVNYPSDDLEHVLQRTLGIPIFQEQVMQIAIVAAGFTPGEADQLRRNMAAWRRTGDLQQYHAKIIEGMTQRNYTPEFAEAIFQQIQGFSEYGFPESHAASFAILVYFSAWLKCHYPAEFLAAMINSQPLGFYSNSQLIQDAQRHGVQVLPVDVMHSMVDCTMEDGSSAQPAVRLGLRLVKQLSQAQSERLVQTREAAPFISAEDLALRARLDAPAMQQLAAADALASLEGHRRNQLWQAAAPRHSSPLLQAAAIDETHLELPSAAEQEDIHWDYAALGLSLRRHPLALLRERLQRHQFRTHAALRDARDGSWVRACGIVTLRQQPPTAKGVVFITLEDETGNLQVICWPKIREHQREALLHSQLLAVEGRWQRTGDVGNLIAHRLRDMSDWFDTLHIRSRDFH</sequence>
<comment type="function">
    <text evidence="13">DNA polymerase involved in damage-induced mutagenesis and translesion synthesis (TLS). It is not the major replicative DNA polymerase.</text>
</comment>
<dbReference type="SMART" id="SM00481">
    <property type="entry name" value="POLIIIAc"/>
    <property type="match status" value="1"/>
</dbReference>
<dbReference type="InterPro" id="IPR004365">
    <property type="entry name" value="NA-bd_OB_tRNA"/>
</dbReference>
<evidence type="ECO:0000256" key="3">
    <source>
        <dbReference type="ARBA" id="ARBA00012417"/>
    </source>
</evidence>
<dbReference type="HAMAP" id="MF_01902">
    <property type="entry name" value="DNApol_error_prone"/>
    <property type="match status" value="1"/>
</dbReference>
<evidence type="ECO:0000256" key="13">
    <source>
        <dbReference type="HAMAP-Rule" id="MF_01902"/>
    </source>
</evidence>
<dbReference type="Gene3D" id="1.10.150.870">
    <property type="match status" value="1"/>
</dbReference>
<dbReference type="InterPro" id="IPR029460">
    <property type="entry name" value="DNAPol_HHH"/>
</dbReference>
<dbReference type="Gene3D" id="3.20.20.140">
    <property type="entry name" value="Metal-dependent hydrolases"/>
    <property type="match status" value="1"/>
</dbReference>
<evidence type="ECO:0000256" key="11">
    <source>
        <dbReference type="ARBA" id="ARBA00023204"/>
    </source>
</evidence>
<dbReference type="CDD" id="cd04485">
    <property type="entry name" value="DnaE_OBF"/>
    <property type="match status" value="1"/>
</dbReference>
<evidence type="ECO:0000256" key="7">
    <source>
        <dbReference type="ARBA" id="ARBA00022695"/>
    </source>
</evidence>
<keyword evidence="11 13" id="KW-0234">DNA repair</keyword>
<keyword evidence="8 13" id="KW-0235">DNA replication</keyword>
<keyword evidence="5 13" id="KW-0963">Cytoplasm</keyword>
<dbReference type="InterPro" id="IPR016195">
    <property type="entry name" value="Pol/histidinol_Pase-like"/>
</dbReference>
<comment type="subcellular location">
    <subcellularLocation>
        <location evidence="1 13">Cytoplasm</location>
    </subcellularLocation>
</comment>
<dbReference type="InterPro" id="IPR004013">
    <property type="entry name" value="PHP_dom"/>
</dbReference>
<evidence type="ECO:0000256" key="8">
    <source>
        <dbReference type="ARBA" id="ARBA00022705"/>
    </source>
</evidence>
<dbReference type="InterPro" id="IPR040982">
    <property type="entry name" value="DNA_pol3_finger"/>
</dbReference>
<dbReference type="InterPro" id="IPR003141">
    <property type="entry name" value="Pol/His_phosphatase_N"/>
</dbReference>
<dbReference type="EMBL" id="JACHKZ010000004">
    <property type="protein sequence ID" value="MBB6576917.1"/>
    <property type="molecule type" value="Genomic_DNA"/>
</dbReference>
<comment type="catalytic activity">
    <reaction evidence="12 13">
        <text>DNA(n) + a 2'-deoxyribonucleoside 5'-triphosphate = DNA(n+1) + diphosphate</text>
        <dbReference type="Rhea" id="RHEA:22508"/>
        <dbReference type="Rhea" id="RHEA-COMP:17339"/>
        <dbReference type="Rhea" id="RHEA-COMP:17340"/>
        <dbReference type="ChEBI" id="CHEBI:33019"/>
        <dbReference type="ChEBI" id="CHEBI:61560"/>
        <dbReference type="ChEBI" id="CHEBI:173112"/>
        <dbReference type="EC" id="2.7.7.7"/>
    </reaction>
</comment>
<feature type="domain" description="Polymerase/histidinol phosphatase N-terminal" evidence="14">
    <location>
        <begin position="13"/>
        <end position="80"/>
    </location>
</feature>
<keyword evidence="10 13" id="KW-0239">DNA-directed DNA polymerase</keyword>
<evidence type="ECO:0000256" key="12">
    <source>
        <dbReference type="ARBA" id="ARBA00049244"/>
    </source>
</evidence>
<dbReference type="Pfam" id="PF02811">
    <property type="entry name" value="PHP"/>
    <property type="match status" value="1"/>
</dbReference>
<evidence type="ECO:0000259" key="14">
    <source>
        <dbReference type="SMART" id="SM00481"/>
    </source>
</evidence>
<evidence type="ECO:0000256" key="1">
    <source>
        <dbReference type="ARBA" id="ARBA00004496"/>
    </source>
</evidence>
<dbReference type="Pfam" id="PF17657">
    <property type="entry name" value="DNA_pol3_finger"/>
    <property type="match status" value="1"/>
</dbReference>
<protein>
    <recommendedName>
        <fullName evidence="4 13">Error-prone DNA polymerase</fullName>
        <ecNumber evidence="3 13">2.7.7.7</ecNumber>
    </recommendedName>
</protein>
<evidence type="ECO:0000256" key="9">
    <source>
        <dbReference type="ARBA" id="ARBA00022763"/>
    </source>
</evidence>
<dbReference type="InterPro" id="IPR023073">
    <property type="entry name" value="DnaE2"/>
</dbReference>
<dbReference type="NCBIfam" id="NF004225">
    <property type="entry name" value="PRK05672.1"/>
    <property type="match status" value="1"/>
</dbReference>
<dbReference type="CDD" id="cd07434">
    <property type="entry name" value="PHP_PolIIIA_DnaE2"/>
    <property type="match status" value="1"/>
</dbReference>
<keyword evidence="6 13" id="KW-0808">Transferase</keyword>
<evidence type="ECO:0000313" key="15">
    <source>
        <dbReference type="EMBL" id="MBB6576917.1"/>
    </source>
</evidence>
<evidence type="ECO:0000256" key="6">
    <source>
        <dbReference type="ARBA" id="ARBA00022679"/>
    </source>
</evidence>
<dbReference type="Pfam" id="PF14579">
    <property type="entry name" value="HHH_6"/>
    <property type="match status" value="1"/>
</dbReference>
<evidence type="ECO:0000256" key="4">
    <source>
        <dbReference type="ARBA" id="ARBA00017273"/>
    </source>
</evidence>
<dbReference type="Pfam" id="PF07733">
    <property type="entry name" value="DNA_pol3_alpha"/>
    <property type="match status" value="1"/>
</dbReference>
<dbReference type="GO" id="GO:0003887">
    <property type="term" value="F:DNA-directed DNA polymerase activity"/>
    <property type="evidence" value="ECO:0007669"/>
    <property type="project" value="UniProtKB-EC"/>
</dbReference>
<name>A0ABR6RCN2_9BURK</name>
<dbReference type="PANTHER" id="PTHR32294">
    <property type="entry name" value="DNA POLYMERASE III SUBUNIT ALPHA"/>
    <property type="match status" value="1"/>
</dbReference>
<organism evidence="15 16">
    <name type="scientific">Comamonas odontotermitis</name>
    <dbReference type="NCBI Taxonomy" id="379895"/>
    <lineage>
        <taxon>Bacteria</taxon>
        <taxon>Pseudomonadati</taxon>
        <taxon>Pseudomonadota</taxon>
        <taxon>Betaproteobacteria</taxon>
        <taxon>Burkholderiales</taxon>
        <taxon>Comamonadaceae</taxon>
        <taxon>Comamonas</taxon>
    </lineage>
</organism>
<comment type="similarity">
    <text evidence="2 13">Belongs to the DNA polymerase type-C family. DnaE2 subfamily.</text>
</comment>
<keyword evidence="7 13" id="KW-0548">Nucleotidyltransferase</keyword>
<dbReference type="RefSeq" id="WP_184705863.1">
    <property type="nucleotide sequence ID" value="NZ_JACHKZ010000004.1"/>
</dbReference>
<evidence type="ECO:0000256" key="5">
    <source>
        <dbReference type="ARBA" id="ARBA00022490"/>
    </source>
</evidence>